<sequence>MPVSLKITMNLGSLLEQSCVRNVTTSLVEKNSRGRVWLVGDIVRFRIGQLDRETSTQGALEHDEQLCSIEESKLHYNV</sequence>
<accession>A0A068RYH6</accession>
<comment type="caution">
    <text evidence="1">The sequence shown here is derived from an EMBL/GenBank/DDBJ whole genome shotgun (WGS) entry which is preliminary data.</text>
</comment>
<evidence type="ECO:0000313" key="1">
    <source>
        <dbReference type="EMBL" id="CDH55024.1"/>
    </source>
</evidence>
<keyword evidence="2" id="KW-1185">Reference proteome</keyword>
<name>A0A068RYH6_9FUNG</name>
<protein>
    <submittedName>
        <fullName evidence="1">Uncharacterized protein</fullName>
    </submittedName>
</protein>
<dbReference type="VEuPathDB" id="FungiDB:LCOR_06217.1"/>
<reference evidence="1" key="1">
    <citation type="submission" date="2013-08" db="EMBL/GenBank/DDBJ databases">
        <title>Gene expansion shapes genome architecture in the human pathogen Lichtheimia corymbifera: an evolutionary genomics analysis in the ancient terrestrial Mucorales (Mucoromycotina).</title>
        <authorList>
            <person name="Schwartze V.U."/>
            <person name="Winter S."/>
            <person name="Shelest E."/>
            <person name="Marcet-Houben M."/>
            <person name="Horn F."/>
            <person name="Wehner S."/>
            <person name="Hoffmann K."/>
            <person name="Riege K."/>
            <person name="Sammeth M."/>
            <person name="Nowrousian M."/>
            <person name="Valiante V."/>
            <person name="Linde J."/>
            <person name="Jacobsen I.D."/>
            <person name="Marz M."/>
            <person name="Brakhage A.A."/>
            <person name="Gabaldon T."/>
            <person name="Bocker S."/>
            <person name="Voigt K."/>
        </authorList>
    </citation>
    <scope>NUCLEOTIDE SEQUENCE [LARGE SCALE GENOMIC DNA]</scope>
    <source>
        <strain evidence="1">FSU 9682</strain>
    </source>
</reference>
<organism evidence="1 2">
    <name type="scientific">Lichtheimia corymbifera JMRC:FSU:9682</name>
    <dbReference type="NCBI Taxonomy" id="1263082"/>
    <lineage>
        <taxon>Eukaryota</taxon>
        <taxon>Fungi</taxon>
        <taxon>Fungi incertae sedis</taxon>
        <taxon>Mucoromycota</taxon>
        <taxon>Mucoromycotina</taxon>
        <taxon>Mucoromycetes</taxon>
        <taxon>Mucorales</taxon>
        <taxon>Lichtheimiaceae</taxon>
        <taxon>Lichtheimia</taxon>
    </lineage>
</organism>
<dbReference type="Proteomes" id="UP000027586">
    <property type="component" value="Unassembled WGS sequence"/>
</dbReference>
<dbReference type="AlphaFoldDB" id="A0A068RYH6"/>
<dbReference type="EMBL" id="CBTN010000027">
    <property type="protein sequence ID" value="CDH55024.1"/>
    <property type="molecule type" value="Genomic_DNA"/>
</dbReference>
<proteinExistence type="predicted"/>
<gene>
    <name evidence="1" type="ORF">LCOR_06217.1</name>
</gene>
<evidence type="ECO:0000313" key="2">
    <source>
        <dbReference type="Proteomes" id="UP000027586"/>
    </source>
</evidence>